<comment type="caution">
    <text evidence="7">The sequence shown here is derived from an EMBL/GenBank/DDBJ whole genome shotgun (WGS) entry which is preliminary data.</text>
</comment>
<evidence type="ECO:0000256" key="4">
    <source>
        <dbReference type="ARBA" id="ARBA00023136"/>
    </source>
</evidence>
<protein>
    <submittedName>
        <fullName evidence="7">Membrane protein</fullName>
    </submittedName>
</protein>
<keyword evidence="3 5" id="KW-1133">Transmembrane helix</keyword>
<evidence type="ECO:0000256" key="1">
    <source>
        <dbReference type="ARBA" id="ARBA00004127"/>
    </source>
</evidence>
<proteinExistence type="predicted"/>
<dbReference type="Proteomes" id="UP000757540">
    <property type="component" value="Unassembled WGS sequence"/>
</dbReference>
<gene>
    <name evidence="7" type="ORF">HDG69_001275</name>
</gene>
<reference evidence="7 8" key="1">
    <citation type="submission" date="2020-05" db="EMBL/GenBank/DDBJ databases">
        <title>Genomic Encyclopedia of Type Strains, Phase III (KMG-III): the genomes of soil and plant-associated and newly described type strains.</title>
        <authorList>
            <person name="Whitman W."/>
        </authorList>
    </citation>
    <scope>NUCLEOTIDE SEQUENCE [LARGE SCALE GENOMIC DNA]</scope>
    <source>
        <strain evidence="7 8">KCTC 19046</strain>
    </source>
</reference>
<dbReference type="EMBL" id="JABEZU010000001">
    <property type="protein sequence ID" value="NOV96722.1"/>
    <property type="molecule type" value="Genomic_DNA"/>
</dbReference>
<dbReference type="RefSeq" id="WP_171782864.1">
    <property type="nucleotide sequence ID" value="NZ_BAAAML010000002.1"/>
</dbReference>
<evidence type="ECO:0000313" key="8">
    <source>
        <dbReference type="Proteomes" id="UP000757540"/>
    </source>
</evidence>
<keyword evidence="8" id="KW-1185">Reference proteome</keyword>
<sequence>MSDPADVPTPSAERGVAAERTALAWRRTLLSFMAASLVTTQVLPTVQGSRALAVSVAVLLVLTPPLWWFTAQHARHTHAHLQAPTPRLRHGRRIAVVCASTCLLGLGGVVLVLAS</sequence>
<evidence type="ECO:0000313" key="7">
    <source>
        <dbReference type="EMBL" id="NOV96722.1"/>
    </source>
</evidence>
<dbReference type="Pfam" id="PF02656">
    <property type="entry name" value="DUF202"/>
    <property type="match status" value="1"/>
</dbReference>
<keyword evidence="2 5" id="KW-0812">Transmembrane</keyword>
<dbReference type="InterPro" id="IPR003807">
    <property type="entry name" value="DUF202"/>
</dbReference>
<evidence type="ECO:0000256" key="2">
    <source>
        <dbReference type="ARBA" id="ARBA00022692"/>
    </source>
</evidence>
<name>A0ABX2A4L6_9MICO</name>
<evidence type="ECO:0000259" key="6">
    <source>
        <dbReference type="Pfam" id="PF02656"/>
    </source>
</evidence>
<organism evidence="7 8">
    <name type="scientific">Isoptericola halotolerans</name>
    <dbReference type="NCBI Taxonomy" id="300560"/>
    <lineage>
        <taxon>Bacteria</taxon>
        <taxon>Bacillati</taxon>
        <taxon>Actinomycetota</taxon>
        <taxon>Actinomycetes</taxon>
        <taxon>Micrococcales</taxon>
        <taxon>Promicromonosporaceae</taxon>
        <taxon>Isoptericola</taxon>
    </lineage>
</organism>
<evidence type="ECO:0000256" key="5">
    <source>
        <dbReference type="SAM" id="Phobius"/>
    </source>
</evidence>
<feature type="transmembrane region" description="Helical" evidence="5">
    <location>
        <begin position="52"/>
        <end position="71"/>
    </location>
</feature>
<feature type="domain" description="DUF202" evidence="6">
    <location>
        <begin position="15"/>
        <end position="62"/>
    </location>
</feature>
<evidence type="ECO:0000256" key="3">
    <source>
        <dbReference type="ARBA" id="ARBA00022989"/>
    </source>
</evidence>
<keyword evidence="4 5" id="KW-0472">Membrane</keyword>
<feature type="transmembrane region" description="Helical" evidence="5">
    <location>
        <begin position="92"/>
        <end position="114"/>
    </location>
</feature>
<comment type="subcellular location">
    <subcellularLocation>
        <location evidence="1">Endomembrane system</location>
        <topology evidence="1">Multi-pass membrane protein</topology>
    </subcellularLocation>
</comment>
<accession>A0ABX2A4L6</accession>